<dbReference type="Gene3D" id="3.30.300.90">
    <property type="entry name" value="BolA-like"/>
    <property type="match status" value="1"/>
</dbReference>
<evidence type="ECO:0000313" key="4">
    <source>
        <dbReference type="EMBL" id="PFH61225.1"/>
    </source>
</evidence>
<dbReference type="GO" id="GO:0005759">
    <property type="term" value="C:mitochondrial matrix"/>
    <property type="evidence" value="ECO:0007669"/>
    <property type="project" value="TreeGrafter"/>
</dbReference>
<keyword evidence="5" id="KW-1185">Reference proteome</keyword>
<dbReference type="InterPro" id="IPR036065">
    <property type="entry name" value="BolA-like_sf"/>
</dbReference>
<feature type="region of interest" description="Disordered" evidence="3">
    <location>
        <begin position="125"/>
        <end position="150"/>
    </location>
</feature>
<evidence type="ECO:0000256" key="2">
    <source>
        <dbReference type="RuleBase" id="RU003860"/>
    </source>
</evidence>
<comment type="similarity">
    <text evidence="1 2">Belongs to the BolA/IbaG family.</text>
</comment>
<feature type="region of interest" description="Disordered" evidence="3">
    <location>
        <begin position="29"/>
        <end position="53"/>
    </location>
</feature>
<proteinExistence type="inferred from homology"/>
<evidence type="ECO:0000313" key="5">
    <source>
        <dbReference type="Proteomes" id="UP000037136"/>
    </source>
</evidence>
<evidence type="ECO:0000256" key="3">
    <source>
        <dbReference type="SAM" id="MobiDB-lite"/>
    </source>
</evidence>
<accession>A0A2A9PI96</accession>
<organism evidence="4 5">
    <name type="scientific">Ophiocordyceps unilateralis</name>
    <name type="common">Zombie-ant fungus</name>
    <name type="synonym">Torrubia unilateralis</name>
    <dbReference type="NCBI Taxonomy" id="268505"/>
    <lineage>
        <taxon>Eukaryota</taxon>
        <taxon>Fungi</taxon>
        <taxon>Dikarya</taxon>
        <taxon>Ascomycota</taxon>
        <taxon>Pezizomycotina</taxon>
        <taxon>Sordariomycetes</taxon>
        <taxon>Hypocreomycetidae</taxon>
        <taxon>Hypocreales</taxon>
        <taxon>Ophiocordycipitaceae</taxon>
        <taxon>Ophiocordyceps</taxon>
    </lineage>
</organism>
<dbReference type="InterPro" id="IPR002634">
    <property type="entry name" value="BolA"/>
</dbReference>
<dbReference type="OrthoDB" id="203381at2759"/>
<reference evidence="4 5" key="1">
    <citation type="journal article" date="2015" name="BMC Genomics">
        <title>Gene expression during zombie ant biting behavior reflects the complexity underlying fungal parasitic behavioral manipulation.</title>
        <authorList>
            <person name="de Bekker C."/>
            <person name="Ohm R.A."/>
            <person name="Loreto R.G."/>
            <person name="Sebastian A."/>
            <person name="Albert I."/>
            <person name="Merrow M."/>
            <person name="Brachmann A."/>
            <person name="Hughes D.P."/>
        </authorList>
    </citation>
    <scope>NUCLEOTIDE SEQUENCE [LARGE SCALE GENOMIC DNA]</scope>
    <source>
        <strain evidence="4 5">SC16a</strain>
    </source>
</reference>
<dbReference type="AlphaFoldDB" id="A0A2A9PI96"/>
<dbReference type="STRING" id="268505.A0A2A9PI96"/>
<dbReference type="SUPFAM" id="SSF82657">
    <property type="entry name" value="BolA-like"/>
    <property type="match status" value="1"/>
</dbReference>
<dbReference type="Pfam" id="PF01722">
    <property type="entry name" value="BolA"/>
    <property type="match status" value="1"/>
</dbReference>
<comment type="caution">
    <text evidence="4">The sequence shown here is derived from an EMBL/GenBank/DDBJ whole genome shotgun (WGS) entry which is preliminary data.</text>
</comment>
<sequence>MLRSLALGRLPRSLPPAHRRRRRRFFFSSFSSSSSPPPAADNDDVSPSVTTAAERSITSILTSKLSPTKLLVQDVSGGCGTMYAIHVTSPLFRGQSLLQQQRMVNGALGDLVKAWHGLHLRTSVPKDDGALKDETRRPTVTSSYRREHQM</sequence>
<dbReference type="Proteomes" id="UP000037136">
    <property type="component" value="Unassembled WGS sequence"/>
</dbReference>
<name>A0A2A9PI96_OPHUN</name>
<dbReference type="PANTHER" id="PTHR46188:SF1">
    <property type="entry name" value="BOLA-LIKE PROTEIN 3"/>
    <property type="match status" value="1"/>
</dbReference>
<feature type="compositionally biased region" description="Basic and acidic residues" evidence="3">
    <location>
        <begin position="125"/>
        <end position="137"/>
    </location>
</feature>
<dbReference type="PANTHER" id="PTHR46188">
    <property type="entry name" value="BOLA-LIKE PROTEIN 3"/>
    <property type="match status" value="1"/>
</dbReference>
<reference evidence="4 5" key="2">
    <citation type="journal article" date="2017" name="Sci. Rep.">
        <title>Ant-infecting Ophiocordyceps genomes reveal a high diversity of potential behavioral manipulation genes and a possible major role for enterotoxins.</title>
        <authorList>
            <person name="de Bekker C."/>
            <person name="Ohm R.A."/>
            <person name="Evans H.C."/>
            <person name="Brachmann A."/>
            <person name="Hughes D.P."/>
        </authorList>
    </citation>
    <scope>NUCLEOTIDE SEQUENCE [LARGE SCALE GENOMIC DNA]</scope>
    <source>
        <strain evidence="4 5">SC16a</strain>
    </source>
</reference>
<evidence type="ECO:0008006" key="6">
    <source>
        <dbReference type="Google" id="ProtNLM"/>
    </source>
</evidence>
<dbReference type="InterPro" id="IPR052275">
    <property type="entry name" value="Mt_Fe-S_assembly_factor"/>
</dbReference>
<dbReference type="EMBL" id="LAZP02000083">
    <property type="protein sequence ID" value="PFH61225.1"/>
    <property type="molecule type" value="Genomic_DNA"/>
</dbReference>
<evidence type="ECO:0000256" key="1">
    <source>
        <dbReference type="ARBA" id="ARBA00005578"/>
    </source>
</evidence>
<protein>
    <recommendedName>
        <fullName evidence="6">Bola-like protein</fullName>
    </recommendedName>
</protein>
<gene>
    <name evidence="4" type="ORF">XA68_17923</name>
</gene>